<dbReference type="RefSeq" id="WP_088856265.1">
    <property type="nucleotide sequence ID" value="NZ_CP015103.1"/>
</dbReference>
<dbReference type="InterPro" id="IPR016024">
    <property type="entry name" value="ARM-type_fold"/>
</dbReference>
<evidence type="ECO:0008006" key="3">
    <source>
        <dbReference type="Google" id="ProtNLM"/>
    </source>
</evidence>
<keyword evidence="2" id="KW-1185">Reference proteome</keyword>
<dbReference type="AlphaFoldDB" id="A0A2Z2MKZ1"/>
<proteinExistence type="predicted"/>
<accession>A0A2Z2MKZ1</accession>
<evidence type="ECO:0000313" key="2">
    <source>
        <dbReference type="Proteomes" id="UP000250125"/>
    </source>
</evidence>
<dbReference type="KEGG" id="tsl:A3L11_07240"/>
<reference evidence="1 2" key="1">
    <citation type="submission" date="2016-04" db="EMBL/GenBank/DDBJ databases">
        <title>Complete genome sequence of Thermococcus siculi type strain RG-20.</title>
        <authorList>
            <person name="Oger P.M."/>
        </authorList>
    </citation>
    <scope>NUCLEOTIDE SEQUENCE [LARGE SCALE GENOMIC DNA]</scope>
    <source>
        <strain evidence="1 2">RG-20</strain>
    </source>
</reference>
<organism evidence="1 2">
    <name type="scientific">Thermococcus siculi</name>
    <dbReference type="NCBI Taxonomy" id="72803"/>
    <lineage>
        <taxon>Archaea</taxon>
        <taxon>Methanobacteriati</taxon>
        <taxon>Methanobacteriota</taxon>
        <taxon>Thermococci</taxon>
        <taxon>Thermococcales</taxon>
        <taxon>Thermococcaceae</taxon>
        <taxon>Thermococcus</taxon>
    </lineage>
</organism>
<gene>
    <name evidence="1" type="ORF">A3L11_07240</name>
</gene>
<sequence length="186" mass="20463">MGFLSFGSKKDKIKKLIEQERFDEAASLAIKDKKALSGLIELLDEASPGIRGDALLILGMVAEQRGDLLEAKMETIFPKTIKLAAEGNPYVRENAMVLSYELARRFHSAAVSMKDTVKGDLIKAIQTGDKNLKAFALLMAAELGISEARPYVEELTGVEDKVILPFEGKKWVPLGEIAREALEKLD</sequence>
<name>A0A2Z2MKZ1_9EURY</name>
<dbReference type="GeneID" id="33318020"/>
<dbReference type="OrthoDB" id="86199at2157"/>
<protein>
    <recommendedName>
        <fullName evidence="3">HEAT repeat domain-containing protein</fullName>
    </recommendedName>
</protein>
<dbReference type="Gene3D" id="1.25.10.10">
    <property type="entry name" value="Leucine-rich Repeat Variant"/>
    <property type="match status" value="1"/>
</dbReference>
<dbReference type="EMBL" id="CP015103">
    <property type="protein sequence ID" value="ASJ09032.1"/>
    <property type="molecule type" value="Genomic_DNA"/>
</dbReference>
<dbReference type="SUPFAM" id="SSF48371">
    <property type="entry name" value="ARM repeat"/>
    <property type="match status" value="1"/>
</dbReference>
<evidence type="ECO:0000313" key="1">
    <source>
        <dbReference type="EMBL" id="ASJ09032.1"/>
    </source>
</evidence>
<dbReference type="InterPro" id="IPR011989">
    <property type="entry name" value="ARM-like"/>
</dbReference>
<dbReference type="Proteomes" id="UP000250125">
    <property type="component" value="Chromosome"/>
</dbReference>